<protein>
    <recommendedName>
        <fullName evidence="5">Lactococcin 972 family bacteriocin</fullName>
    </recommendedName>
</protein>
<dbReference type="Proteomes" id="UP000027734">
    <property type="component" value="Unassembled WGS sequence"/>
</dbReference>
<dbReference type="AlphaFoldDB" id="A0A073IFC2"/>
<feature type="chain" id="PRO_5001689667" description="Lactococcin 972 family bacteriocin" evidence="2">
    <location>
        <begin position="26"/>
        <end position="105"/>
    </location>
</feature>
<evidence type="ECO:0000256" key="1">
    <source>
        <dbReference type="SAM" id="MobiDB-lite"/>
    </source>
</evidence>
<reference evidence="3 4" key="1">
    <citation type="submission" date="2014-01" db="EMBL/GenBank/DDBJ databases">
        <title>Sulfitobacter donghicola JCM 14565 Genome Sequencing.</title>
        <authorList>
            <person name="Lai Q."/>
            <person name="Hong Z."/>
        </authorList>
    </citation>
    <scope>NUCLEOTIDE SEQUENCE [LARGE SCALE GENOMIC DNA]</scope>
    <source>
        <strain evidence="3 4">JCM 14565</strain>
    </source>
</reference>
<keyword evidence="4" id="KW-1185">Reference proteome</keyword>
<evidence type="ECO:0008006" key="5">
    <source>
        <dbReference type="Google" id="ProtNLM"/>
    </source>
</evidence>
<evidence type="ECO:0000256" key="2">
    <source>
        <dbReference type="SAM" id="SignalP"/>
    </source>
</evidence>
<comment type="caution">
    <text evidence="3">The sequence shown here is derived from an EMBL/GenBank/DDBJ whole genome shotgun (WGS) entry which is preliminary data.</text>
</comment>
<evidence type="ECO:0000313" key="4">
    <source>
        <dbReference type="Proteomes" id="UP000027734"/>
    </source>
</evidence>
<proteinExistence type="predicted"/>
<name>A0A073IFC2_9RHOB</name>
<evidence type="ECO:0000313" key="3">
    <source>
        <dbReference type="EMBL" id="KEJ88275.1"/>
    </source>
</evidence>
<gene>
    <name evidence="3" type="ORF">DSW25_16500</name>
</gene>
<dbReference type="EMBL" id="JAMC01000007">
    <property type="protein sequence ID" value="KEJ88275.1"/>
    <property type="molecule type" value="Genomic_DNA"/>
</dbReference>
<feature type="signal peptide" evidence="2">
    <location>
        <begin position="1"/>
        <end position="25"/>
    </location>
</feature>
<sequence>MKPIIATLSAITLTAGLALVGSAAAADGNKITYHQNGVTWSTSNNISVFGSRTRDRSFSENRHGYHFGSPTHGSYGREGTYTRSVVNALRAKNRRSKRHVQLKRN</sequence>
<keyword evidence="2" id="KW-0732">Signal</keyword>
<feature type="region of interest" description="Disordered" evidence="1">
    <location>
        <begin position="59"/>
        <end position="79"/>
    </location>
</feature>
<dbReference type="RefSeq" id="WP_025059933.1">
    <property type="nucleotide sequence ID" value="NZ_JAMC01000007.1"/>
</dbReference>
<organism evidence="3 4">
    <name type="scientific">Sulfitobacter donghicola DSW-25 = KCTC 12864 = JCM 14565</name>
    <dbReference type="NCBI Taxonomy" id="1300350"/>
    <lineage>
        <taxon>Bacteria</taxon>
        <taxon>Pseudomonadati</taxon>
        <taxon>Pseudomonadota</taxon>
        <taxon>Alphaproteobacteria</taxon>
        <taxon>Rhodobacterales</taxon>
        <taxon>Roseobacteraceae</taxon>
        <taxon>Sulfitobacter</taxon>
    </lineage>
</organism>
<accession>A0A073IFC2</accession>